<evidence type="ECO:0000313" key="1">
    <source>
        <dbReference type="EMBL" id="EEQ35249.1"/>
    </source>
</evidence>
<name>C5FZE6_ARTOC</name>
<keyword evidence="2" id="KW-1185">Reference proteome</keyword>
<proteinExistence type="predicted"/>
<dbReference type="OMA" id="WRAFREY"/>
<dbReference type="VEuPathDB" id="FungiDB:MCYG_08068"/>
<dbReference type="GeneID" id="9227500"/>
<gene>
    <name evidence="1" type="ORF">MCYG_08068</name>
</gene>
<dbReference type="STRING" id="554155.C5FZE6"/>
<dbReference type="Proteomes" id="UP000002035">
    <property type="component" value="Unassembled WGS sequence"/>
</dbReference>
<dbReference type="EMBL" id="DS995708">
    <property type="protein sequence ID" value="EEQ35249.1"/>
    <property type="molecule type" value="Genomic_DNA"/>
</dbReference>
<dbReference type="AlphaFoldDB" id="C5FZE6"/>
<dbReference type="eggNOG" id="ENOG502RNTJ">
    <property type="taxonomic scope" value="Eukaryota"/>
</dbReference>
<evidence type="ECO:0000313" key="2">
    <source>
        <dbReference type="Proteomes" id="UP000002035"/>
    </source>
</evidence>
<organism evidence="1 2">
    <name type="scientific">Arthroderma otae (strain ATCC MYA-4605 / CBS 113480)</name>
    <name type="common">Microsporum canis</name>
    <dbReference type="NCBI Taxonomy" id="554155"/>
    <lineage>
        <taxon>Eukaryota</taxon>
        <taxon>Fungi</taxon>
        <taxon>Dikarya</taxon>
        <taxon>Ascomycota</taxon>
        <taxon>Pezizomycotina</taxon>
        <taxon>Eurotiomycetes</taxon>
        <taxon>Eurotiomycetidae</taxon>
        <taxon>Onygenales</taxon>
        <taxon>Arthrodermataceae</taxon>
        <taxon>Microsporum</taxon>
    </lineage>
</organism>
<accession>C5FZE6</accession>
<protein>
    <submittedName>
        <fullName evidence="1">Uncharacterized protein</fullName>
    </submittedName>
</protein>
<dbReference type="OrthoDB" id="4179533at2759"/>
<sequence length="250" mass="28838">MDCGKGFKHIGIFEVANEKDVILRQAGPNKVRGINTKILQYPPRYDHFSNLSKLLKLHNIQPEVSDFFHENLTLSGRVEIPELAGEVRGENGQPQDGHREIFHECIDLLEDEANFYLREQVKKHGSETVYRSAFREYYIGEITNMMETHWRPDPRGQHIRRQAHDLCYQAINEVPFLATAERNMLIRTTGCFPEDTMAFLTSMTKTRLTYLMMREMAGLMEVQGRVETGQEEDADIEMDIAAGVNFAEIK</sequence>
<dbReference type="HOGENOM" id="CLU_093258_0_0_1"/>
<reference evidence="2" key="1">
    <citation type="journal article" date="2012" name="MBio">
        <title>Comparative genome analysis of Trichophyton rubrum and related dermatophytes reveals candidate genes involved in infection.</title>
        <authorList>
            <person name="Martinez D.A."/>
            <person name="Oliver B.G."/>
            <person name="Graeser Y."/>
            <person name="Goldberg J.M."/>
            <person name="Li W."/>
            <person name="Martinez-Rossi N.M."/>
            <person name="Monod M."/>
            <person name="Shelest E."/>
            <person name="Barton R.C."/>
            <person name="Birch E."/>
            <person name="Brakhage A.A."/>
            <person name="Chen Z."/>
            <person name="Gurr S.J."/>
            <person name="Heiman D."/>
            <person name="Heitman J."/>
            <person name="Kosti I."/>
            <person name="Rossi A."/>
            <person name="Saif S."/>
            <person name="Samalova M."/>
            <person name="Saunders C.W."/>
            <person name="Shea T."/>
            <person name="Summerbell R.C."/>
            <person name="Xu J."/>
            <person name="Young S."/>
            <person name="Zeng Q."/>
            <person name="Birren B.W."/>
            <person name="Cuomo C.A."/>
            <person name="White T.C."/>
        </authorList>
    </citation>
    <scope>NUCLEOTIDE SEQUENCE [LARGE SCALE GENOMIC DNA]</scope>
    <source>
        <strain evidence="2">ATCC MYA-4605 / CBS 113480</strain>
    </source>
</reference>
<dbReference type="RefSeq" id="XP_002842985.1">
    <property type="nucleotide sequence ID" value="XM_002842939.1"/>
</dbReference>